<proteinExistence type="predicted"/>
<dbReference type="InterPro" id="IPR006636">
    <property type="entry name" value="STI1_HS-bd"/>
</dbReference>
<dbReference type="SMART" id="SM00717">
    <property type="entry name" value="SANT"/>
    <property type="match status" value="2"/>
</dbReference>
<dbReference type="GO" id="GO:0006355">
    <property type="term" value="P:regulation of DNA-templated transcription"/>
    <property type="evidence" value="ECO:0007669"/>
    <property type="project" value="UniProtKB-ARBA"/>
</dbReference>
<evidence type="ECO:0000256" key="4">
    <source>
        <dbReference type="ARBA" id="ARBA00023125"/>
    </source>
</evidence>
<evidence type="ECO:0000256" key="8">
    <source>
        <dbReference type="SAM" id="SignalP"/>
    </source>
</evidence>
<feature type="domain" description="HTH myb-type" evidence="10">
    <location>
        <begin position="336"/>
        <end position="388"/>
    </location>
</feature>
<evidence type="ECO:0000256" key="3">
    <source>
        <dbReference type="ARBA" id="ARBA00023015"/>
    </source>
</evidence>
<keyword evidence="3" id="KW-0805">Transcription regulation</keyword>
<dbReference type="PANTHER" id="PTHR47994">
    <property type="entry name" value="F14D16.11-RELATED"/>
    <property type="match status" value="1"/>
</dbReference>
<reference evidence="11 12" key="1">
    <citation type="journal article" date="2020" name="Mol. Plant">
        <title>The Chromosome-Based Rubber Tree Genome Provides New Insights into Spurge Genome Evolution and Rubber Biosynthesis.</title>
        <authorList>
            <person name="Liu J."/>
            <person name="Shi C."/>
            <person name="Shi C.C."/>
            <person name="Li W."/>
            <person name="Zhang Q.J."/>
            <person name="Zhang Y."/>
            <person name="Li K."/>
            <person name="Lu H.F."/>
            <person name="Shi C."/>
            <person name="Zhu S.T."/>
            <person name="Xiao Z.Y."/>
            <person name="Nan H."/>
            <person name="Yue Y."/>
            <person name="Zhu X.G."/>
            <person name="Wu Y."/>
            <person name="Hong X.N."/>
            <person name="Fan G.Y."/>
            <person name="Tong Y."/>
            <person name="Zhang D."/>
            <person name="Mao C.L."/>
            <person name="Liu Y.L."/>
            <person name="Hao S.J."/>
            <person name="Liu W.Q."/>
            <person name="Lv M.Q."/>
            <person name="Zhang H.B."/>
            <person name="Liu Y."/>
            <person name="Hu-Tang G.R."/>
            <person name="Wang J.P."/>
            <person name="Wang J.H."/>
            <person name="Sun Y.H."/>
            <person name="Ni S.B."/>
            <person name="Chen W.B."/>
            <person name="Zhang X.C."/>
            <person name="Jiao Y.N."/>
            <person name="Eichler E.E."/>
            <person name="Li G.H."/>
            <person name="Liu X."/>
            <person name="Gao L.Z."/>
        </authorList>
    </citation>
    <scope>NUCLEOTIDE SEQUENCE [LARGE SCALE GENOMIC DNA]</scope>
    <source>
        <strain evidence="12">cv. GT1</strain>
        <tissue evidence="11">Leaf</tissue>
    </source>
</reference>
<feature type="domain" description="Myb-like" evidence="9">
    <location>
        <begin position="336"/>
        <end position="388"/>
    </location>
</feature>
<dbReference type="PROSITE" id="PS51294">
    <property type="entry name" value="HTH_MYB"/>
    <property type="match status" value="2"/>
</dbReference>
<evidence type="ECO:0000256" key="1">
    <source>
        <dbReference type="ARBA" id="ARBA00004123"/>
    </source>
</evidence>
<evidence type="ECO:0000259" key="10">
    <source>
        <dbReference type="PROSITE" id="PS51294"/>
    </source>
</evidence>
<dbReference type="InterPro" id="IPR001005">
    <property type="entry name" value="SANT/Myb"/>
</dbReference>
<dbReference type="PANTHER" id="PTHR47994:SF5">
    <property type="entry name" value="F14D16.11-RELATED"/>
    <property type="match status" value="1"/>
</dbReference>
<evidence type="ECO:0000313" key="11">
    <source>
        <dbReference type="EMBL" id="KAF2313130.1"/>
    </source>
</evidence>
<feature type="region of interest" description="Disordered" evidence="7">
    <location>
        <begin position="457"/>
        <end position="509"/>
    </location>
</feature>
<dbReference type="SUPFAM" id="SSF48452">
    <property type="entry name" value="TPR-like"/>
    <property type="match status" value="1"/>
</dbReference>
<evidence type="ECO:0000256" key="2">
    <source>
        <dbReference type="ARBA" id="ARBA00022737"/>
    </source>
</evidence>
<dbReference type="InterPro" id="IPR009057">
    <property type="entry name" value="Homeodomain-like_sf"/>
</dbReference>
<feature type="chain" id="PRO_5025507376" evidence="8">
    <location>
        <begin position="23"/>
        <end position="604"/>
    </location>
</feature>
<keyword evidence="12" id="KW-1185">Reference proteome</keyword>
<feature type="compositionally biased region" description="Acidic residues" evidence="7">
    <location>
        <begin position="124"/>
        <end position="150"/>
    </location>
</feature>
<accession>A0A6A6MHB4</accession>
<feature type="region of interest" description="Disordered" evidence="7">
    <location>
        <begin position="107"/>
        <end position="161"/>
    </location>
</feature>
<dbReference type="Proteomes" id="UP000467840">
    <property type="component" value="Chromosome 15"/>
</dbReference>
<dbReference type="FunFam" id="1.10.10.60:FF:000303">
    <property type="entry name" value="MYB transcription factor"/>
    <property type="match status" value="1"/>
</dbReference>
<dbReference type="Pfam" id="PF14368">
    <property type="entry name" value="LTP_2"/>
    <property type="match status" value="1"/>
</dbReference>
<dbReference type="InterPro" id="IPR015495">
    <property type="entry name" value="Myb_TF_plants"/>
</dbReference>
<dbReference type="SMART" id="SM00727">
    <property type="entry name" value="STI1"/>
    <property type="match status" value="1"/>
</dbReference>
<dbReference type="SUPFAM" id="SSF47699">
    <property type="entry name" value="Bifunctional inhibitor/lipid-transfer protein/seed storage 2S albumin"/>
    <property type="match status" value="1"/>
</dbReference>
<dbReference type="PROSITE" id="PS50090">
    <property type="entry name" value="MYB_LIKE"/>
    <property type="match status" value="2"/>
</dbReference>
<dbReference type="Pfam" id="PF00249">
    <property type="entry name" value="Myb_DNA-binding"/>
    <property type="match status" value="2"/>
</dbReference>
<keyword evidence="2" id="KW-0677">Repeat</keyword>
<feature type="domain" description="HTH myb-type" evidence="10">
    <location>
        <begin position="389"/>
        <end position="443"/>
    </location>
</feature>
<dbReference type="EMBL" id="JAAGAX010000005">
    <property type="protein sequence ID" value="KAF2313130.1"/>
    <property type="molecule type" value="Genomic_DNA"/>
</dbReference>
<comment type="subcellular location">
    <subcellularLocation>
        <location evidence="1">Nucleus</location>
    </subcellularLocation>
</comment>
<feature type="domain" description="Myb-like" evidence="9">
    <location>
        <begin position="389"/>
        <end position="439"/>
    </location>
</feature>
<sequence>MSPVVMMVAVLLVSISTTTTQAQNIASCAQKLIPCGEYLNTTTTPPETCCGSIREAIKNDLSCLCNLYNTLVCFKALTSMSVRPSRSPSDAVLTLISLLATKRSYVVEESDEEMEDKEHPQGEPQEEEEEEDEIIESDIELEGETVEPDNDLPQKMGDPSVEVTEEKREASQEAKAKAMEAISEESGFFFALAGKLQKLLTIIRSYFPQSDFGNHVCDQSVCVCVYICVMFYSYCLHQMKKPNAAIQDANAALEINPDSAKGYKSRGMARAMLGEYEKAKKQEQSSSSRKPGGMLDPELMAAFSDPEVMAALQDVMKNPANLAKHQANPKATLLYKLGVKKGPWTAEEDKKLINFILTNGQCCWRAVPKLAGLRRCGKSCRLRWTNYLRPDLKRGLLNEAEEQLVIDLHARLGNRWSKIAARLPGRTDNEIKNHWNTHIKKKLLKMGIDPVTHEPFHKEAKTEESSSISQTDNLLPESGNNNNNNSSMQENDGIANSEENSSSPQENCCSDESILLNSICNDETLLNSLWIDEPPLVDASWNNNNPPATENTNNGEMGYPYPSWEDNCTWLLDCQDFGVQDFGFDSFDNLEFKSLNALEMEDKH</sequence>
<dbReference type="Gene3D" id="1.10.260.100">
    <property type="match status" value="1"/>
</dbReference>
<dbReference type="GO" id="GO:0005634">
    <property type="term" value="C:nucleus"/>
    <property type="evidence" value="ECO:0007669"/>
    <property type="project" value="UniProtKB-SubCell"/>
</dbReference>
<name>A0A6A6MHB4_HEVBR</name>
<protein>
    <submittedName>
        <fullName evidence="11">Uncharacterized protein</fullName>
    </submittedName>
</protein>
<dbReference type="Gene3D" id="1.25.40.10">
    <property type="entry name" value="Tetratricopeptide repeat domain"/>
    <property type="match status" value="1"/>
</dbReference>
<keyword evidence="6" id="KW-0539">Nucleus</keyword>
<dbReference type="FunFam" id="1.10.10.60:FF:000069">
    <property type="entry name" value="MYB transcription factor"/>
    <property type="match status" value="1"/>
</dbReference>
<dbReference type="AlphaFoldDB" id="A0A6A6MHB4"/>
<feature type="signal peptide" evidence="8">
    <location>
        <begin position="1"/>
        <end position="22"/>
    </location>
</feature>
<dbReference type="Pfam" id="PF17830">
    <property type="entry name" value="STI1-HOP_DP"/>
    <property type="match status" value="1"/>
</dbReference>
<dbReference type="Gene3D" id="1.10.110.10">
    <property type="entry name" value="Plant lipid-transfer and hydrophobic proteins"/>
    <property type="match status" value="1"/>
</dbReference>
<dbReference type="InterPro" id="IPR016140">
    <property type="entry name" value="Bifunc_inhib/LTP/seed_store"/>
</dbReference>
<evidence type="ECO:0000313" key="12">
    <source>
        <dbReference type="Proteomes" id="UP000467840"/>
    </source>
</evidence>
<evidence type="ECO:0000256" key="5">
    <source>
        <dbReference type="ARBA" id="ARBA00023163"/>
    </source>
</evidence>
<keyword evidence="5" id="KW-0804">Transcription</keyword>
<dbReference type="SUPFAM" id="SSF46689">
    <property type="entry name" value="Homeodomain-like"/>
    <property type="match status" value="1"/>
</dbReference>
<organism evidence="11 12">
    <name type="scientific">Hevea brasiliensis</name>
    <name type="common">Para rubber tree</name>
    <name type="synonym">Siphonia brasiliensis</name>
    <dbReference type="NCBI Taxonomy" id="3981"/>
    <lineage>
        <taxon>Eukaryota</taxon>
        <taxon>Viridiplantae</taxon>
        <taxon>Streptophyta</taxon>
        <taxon>Embryophyta</taxon>
        <taxon>Tracheophyta</taxon>
        <taxon>Spermatophyta</taxon>
        <taxon>Magnoliopsida</taxon>
        <taxon>eudicotyledons</taxon>
        <taxon>Gunneridae</taxon>
        <taxon>Pentapetalae</taxon>
        <taxon>rosids</taxon>
        <taxon>fabids</taxon>
        <taxon>Malpighiales</taxon>
        <taxon>Euphorbiaceae</taxon>
        <taxon>Crotonoideae</taxon>
        <taxon>Micrandreae</taxon>
        <taxon>Hevea</taxon>
    </lineage>
</organism>
<dbReference type="Gene3D" id="1.10.10.60">
    <property type="entry name" value="Homeodomain-like"/>
    <property type="match status" value="2"/>
</dbReference>
<evidence type="ECO:0000256" key="6">
    <source>
        <dbReference type="ARBA" id="ARBA00023242"/>
    </source>
</evidence>
<dbReference type="InterPro" id="IPR017930">
    <property type="entry name" value="Myb_dom"/>
</dbReference>
<evidence type="ECO:0000256" key="7">
    <source>
        <dbReference type="SAM" id="MobiDB-lite"/>
    </source>
</evidence>
<dbReference type="InterPro" id="IPR036312">
    <property type="entry name" value="Bifun_inhib/LTP/seed_sf"/>
</dbReference>
<keyword evidence="4" id="KW-0238">DNA-binding</keyword>
<gene>
    <name evidence="11" type="ORF">GH714_009409</name>
</gene>
<keyword evidence="8" id="KW-0732">Signal</keyword>
<evidence type="ECO:0000259" key="9">
    <source>
        <dbReference type="PROSITE" id="PS50090"/>
    </source>
</evidence>
<feature type="compositionally biased region" description="Low complexity" evidence="7">
    <location>
        <begin position="496"/>
        <end position="509"/>
    </location>
</feature>
<dbReference type="CDD" id="cd00167">
    <property type="entry name" value="SANT"/>
    <property type="match status" value="2"/>
</dbReference>
<dbReference type="GO" id="GO:0046394">
    <property type="term" value="P:carboxylic acid biosynthetic process"/>
    <property type="evidence" value="ECO:0007669"/>
    <property type="project" value="UniProtKB-ARBA"/>
</dbReference>
<comment type="caution">
    <text evidence="11">The sequence shown here is derived from an EMBL/GenBank/DDBJ whole genome shotgun (WGS) entry which is preliminary data.</text>
</comment>
<dbReference type="InterPro" id="IPR011990">
    <property type="entry name" value="TPR-like_helical_dom_sf"/>
</dbReference>
<dbReference type="InterPro" id="IPR041243">
    <property type="entry name" value="STI1/HOP_DP"/>
</dbReference>
<dbReference type="GO" id="GO:0000976">
    <property type="term" value="F:transcription cis-regulatory region binding"/>
    <property type="evidence" value="ECO:0007669"/>
    <property type="project" value="UniProtKB-ARBA"/>
</dbReference>